<organism evidence="3 4">
    <name type="scientific">Rhodocytophaga aerolata</name>
    <dbReference type="NCBI Taxonomy" id="455078"/>
    <lineage>
        <taxon>Bacteria</taxon>
        <taxon>Pseudomonadati</taxon>
        <taxon>Bacteroidota</taxon>
        <taxon>Cytophagia</taxon>
        <taxon>Cytophagales</taxon>
        <taxon>Rhodocytophagaceae</taxon>
        <taxon>Rhodocytophaga</taxon>
    </lineage>
</organism>
<dbReference type="Proteomes" id="UP001168528">
    <property type="component" value="Unassembled WGS sequence"/>
</dbReference>
<evidence type="ECO:0000313" key="4">
    <source>
        <dbReference type="Proteomes" id="UP001168528"/>
    </source>
</evidence>
<gene>
    <name evidence="3" type="ORF">Q0590_20335</name>
</gene>
<feature type="signal peptide" evidence="1">
    <location>
        <begin position="1"/>
        <end position="19"/>
    </location>
</feature>
<dbReference type="SUPFAM" id="SSF49464">
    <property type="entry name" value="Carboxypeptidase regulatory domain-like"/>
    <property type="match status" value="1"/>
</dbReference>
<reference evidence="3" key="1">
    <citation type="submission" date="2023-07" db="EMBL/GenBank/DDBJ databases">
        <title>The genome sequence of Rhodocytophaga aerolata KACC 12507.</title>
        <authorList>
            <person name="Zhang X."/>
        </authorList>
    </citation>
    <scope>NUCLEOTIDE SEQUENCE</scope>
    <source>
        <strain evidence="3">KACC 12507</strain>
    </source>
</reference>
<keyword evidence="4" id="KW-1185">Reference proteome</keyword>
<keyword evidence="1" id="KW-0732">Signal</keyword>
<evidence type="ECO:0000259" key="2">
    <source>
        <dbReference type="Pfam" id="PF14905"/>
    </source>
</evidence>
<dbReference type="RefSeq" id="WP_302039437.1">
    <property type="nucleotide sequence ID" value="NZ_JAUKPO010000013.1"/>
</dbReference>
<evidence type="ECO:0000256" key="1">
    <source>
        <dbReference type="SAM" id="SignalP"/>
    </source>
</evidence>
<dbReference type="EMBL" id="JAUKPO010000013">
    <property type="protein sequence ID" value="MDO1448637.1"/>
    <property type="molecule type" value="Genomic_DNA"/>
</dbReference>
<dbReference type="InterPro" id="IPR008969">
    <property type="entry name" value="CarboxyPept-like_regulatory"/>
</dbReference>
<name>A0ABT8R967_9BACT</name>
<feature type="domain" description="Outer membrane protein beta-barrel" evidence="2">
    <location>
        <begin position="470"/>
        <end position="927"/>
    </location>
</feature>
<dbReference type="SUPFAM" id="SSF56935">
    <property type="entry name" value="Porins"/>
    <property type="match status" value="1"/>
</dbReference>
<accession>A0ABT8R967</accession>
<dbReference type="Pfam" id="PF13620">
    <property type="entry name" value="CarboxypepD_reg"/>
    <property type="match status" value="1"/>
</dbReference>
<protein>
    <submittedName>
        <fullName evidence="3">Outer membrane beta-barrel family protein</fullName>
    </submittedName>
</protein>
<feature type="chain" id="PRO_5045055160" evidence="1">
    <location>
        <begin position="20"/>
        <end position="953"/>
    </location>
</feature>
<dbReference type="Gene3D" id="2.60.40.1120">
    <property type="entry name" value="Carboxypeptidase-like, regulatory domain"/>
    <property type="match status" value="1"/>
</dbReference>
<proteinExistence type="predicted"/>
<sequence>MRCGLLFLWCYFTSALLFAQSVGTGTIQGTVIDSTTRQAVREAAVSLLQAKDSSFVTYTITGGEGNFSFTKIPFGQYRLLITFLGYKNSSTLVTLTPDNPLVDLNNLLLVQTSIELREVTVLQERAPIIIKSDTVEFNAGSFKTKPNAQVEELLKKLPGIEVSRDGTVTAQGEEVKRILVDGKPFFGDDPKVATRNLPAEIIENIQVFNQQSDQSSFSGFDDGSREKTINLTTKKDKRKGVFGQNSLGIGTKSRYQGKLNVNRFNDKQQVSLIGLANNINQQGFTIQDMFNFGAASNSSQNGFYGGGDTPGGMGETVSVMPGGRFNGGGNNGANANAITESWAGGLNFRDTWGKKIDITGSYFLNRSAVATKQTSVRQTMLPDTSFLNHQENQSDNVTTGHRLNLRVDYQIDSLNSIRITPGFTWQQAKFTNFSHSRAFTSDNLPLNQSDLQNQANGVGIYGTNNLLYKHKFRKKGRTFSLNLQTVVNNQDRDGINKSENLFFNASPGQAIGRSFNQKANQASTSVSNTVNVSYTEPLSIRKTLEFHYVVGNNTSTNTKDVNDYSELSGNYDQVNDQLSNRFSNGFMTQRGGVALQTRRLKYTYALGLDLQKTDVDSRNLSKENSLSKHYVNLLPNALFTYNFGSNRTLRINFRSRINAPSISQLQPVPDNTNPLVILEGNPDLKPEYMNTVMAMYNQFNPSNSRSTIGVVNLSQTFNKISTAARISPDGLQNTSFINTNSYVQANGFMSVSRRIRPLKSSISFNSTISYTTGQSFINNQANQAKRMLVGQGVVLTSTLSQAFDFSISGKINYQRAGYSLQRTQNTSFFNKTLSLDLFYQLPCHFAFTTEVTYNNTSGRSAAYNQNFILWNMGIGRQFFKQKQGEVKLSVYDLLNQNRSIVRNTSDTYIEDVQSHVLQPYVMLSFTYNLRKFGGNSVFAPSRSGLSPLNTRQK</sequence>
<evidence type="ECO:0000313" key="3">
    <source>
        <dbReference type="EMBL" id="MDO1448637.1"/>
    </source>
</evidence>
<dbReference type="InterPro" id="IPR041700">
    <property type="entry name" value="OMP_b-brl_3"/>
</dbReference>
<dbReference type="Pfam" id="PF14905">
    <property type="entry name" value="OMP_b-brl_3"/>
    <property type="match status" value="1"/>
</dbReference>
<comment type="caution">
    <text evidence="3">The sequence shown here is derived from an EMBL/GenBank/DDBJ whole genome shotgun (WGS) entry which is preliminary data.</text>
</comment>